<proteinExistence type="predicted"/>
<dbReference type="Gene3D" id="2.40.110.10">
    <property type="entry name" value="Butyryl-CoA Dehydrogenase, subunit A, domain 2"/>
    <property type="match status" value="1"/>
</dbReference>
<keyword evidence="1" id="KW-0812">Transmembrane</keyword>
<dbReference type="EMBL" id="NXIE01000006">
    <property type="protein sequence ID" value="RXK11611.1"/>
    <property type="molecule type" value="Genomic_DNA"/>
</dbReference>
<dbReference type="InterPro" id="IPR009100">
    <property type="entry name" value="AcylCoA_DH/oxidase_NM_dom_sf"/>
</dbReference>
<accession>A0A4Q1ASM8</accession>
<dbReference type="OrthoDB" id="5365325at2"/>
<reference evidence="2 3" key="1">
    <citation type="submission" date="2017-09" db="EMBL/GenBank/DDBJ databases">
        <title>Genomics of the genus Arcobacter.</title>
        <authorList>
            <person name="Perez-Cataluna A."/>
            <person name="Figueras M.J."/>
            <person name="Salas-Masso N."/>
        </authorList>
    </citation>
    <scope>NUCLEOTIDE SEQUENCE [LARGE SCALE GENOMIC DNA]</scope>
    <source>
        <strain evidence="2 3">F156-34</strain>
    </source>
</reference>
<evidence type="ECO:0008006" key="4">
    <source>
        <dbReference type="Google" id="ProtNLM"/>
    </source>
</evidence>
<feature type="transmembrane region" description="Helical" evidence="1">
    <location>
        <begin position="67"/>
        <end position="88"/>
    </location>
</feature>
<dbReference type="SUPFAM" id="SSF56645">
    <property type="entry name" value="Acyl-CoA dehydrogenase NM domain-like"/>
    <property type="match status" value="1"/>
</dbReference>
<keyword evidence="1" id="KW-0472">Membrane</keyword>
<dbReference type="InterPro" id="IPR046373">
    <property type="entry name" value="Acyl-CoA_Oxase/DH_mid-dom_sf"/>
</dbReference>
<protein>
    <recommendedName>
        <fullName evidence="4">Acyl-CoA dehydrogenase</fullName>
    </recommendedName>
</protein>
<name>A0A4Q1ASM8_9BACT</name>
<keyword evidence="3" id="KW-1185">Reference proteome</keyword>
<sequence length="323" mass="37737">MNKQKNFIKNIRKTIKELEGFSLYKIDYDRKLLKKAFNIAYKNGLYDFHKYPTIQTDSLKFKLFRKITPYSGALAFLSIQILAANAIMNKNNFKRKEHFFKKKCGIAINHLRSNETIVEAKKCKNGYKLNGQLSWASGYKIFDRLLIGFHFENKEYEVLTKFKKQKGFKIIDTPKTFVGYSLNTVNIELKDFFVEEKNIVSSNDKGNYNKNKSLSKTVHYALYGIGIAAIPNIENKKLKKESQKRINKLKNSFLQSKDKDHLDFLRIELFNCVLNTISTAMILNGGKSILLEKNLQRFYRELIMFNSNGLNSHLKNLFLKKFL</sequence>
<gene>
    <name evidence="2" type="ORF">CP965_12635</name>
</gene>
<dbReference type="RefSeq" id="WP_129062480.1">
    <property type="nucleotide sequence ID" value="NZ_NXIE01000006.1"/>
</dbReference>
<evidence type="ECO:0000313" key="3">
    <source>
        <dbReference type="Proteomes" id="UP000289718"/>
    </source>
</evidence>
<dbReference type="GO" id="GO:0016627">
    <property type="term" value="F:oxidoreductase activity, acting on the CH-CH group of donors"/>
    <property type="evidence" value="ECO:0007669"/>
    <property type="project" value="InterPro"/>
</dbReference>
<keyword evidence="1" id="KW-1133">Transmembrane helix</keyword>
<evidence type="ECO:0000313" key="2">
    <source>
        <dbReference type="EMBL" id="RXK11611.1"/>
    </source>
</evidence>
<organism evidence="2 3">
    <name type="scientific">Halarcobacter mediterraneus</name>
    <dbReference type="NCBI Taxonomy" id="2023153"/>
    <lineage>
        <taxon>Bacteria</taxon>
        <taxon>Pseudomonadati</taxon>
        <taxon>Campylobacterota</taxon>
        <taxon>Epsilonproteobacteria</taxon>
        <taxon>Campylobacterales</taxon>
        <taxon>Arcobacteraceae</taxon>
        <taxon>Halarcobacter</taxon>
    </lineage>
</organism>
<comment type="caution">
    <text evidence="2">The sequence shown here is derived from an EMBL/GenBank/DDBJ whole genome shotgun (WGS) entry which is preliminary data.</text>
</comment>
<dbReference type="AlphaFoldDB" id="A0A4Q1ASM8"/>
<dbReference type="Proteomes" id="UP000289718">
    <property type="component" value="Unassembled WGS sequence"/>
</dbReference>
<evidence type="ECO:0000256" key="1">
    <source>
        <dbReference type="SAM" id="Phobius"/>
    </source>
</evidence>